<accession>A0A834M124</accession>
<gene>
    <name evidence="1" type="ORF">GWI33_003579</name>
</gene>
<name>A0A834M124_RHYFE</name>
<keyword evidence="2" id="KW-1185">Reference proteome</keyword>
<reference evidence="1" key="1">
    <citation type="submission" date="2020-08" db="EMBL/GenBank/DDBJ databases">
        <title>Genome sequencing and assembly of the red palm weevil Rhynchophorus ferrugineus.</title>
        <authorList>
            <person name="Dias G.B."/>
            <person name="Bergman C.M."/>
            <person name="Manee M."/>
        </authorList>
    </citation>
    <scope>NUCLEOTIDE SEQUENCE</scope>
    <source>
        <strain evidence="1">AA-2017</strain>
        <tissue evidence="1">Whole larva</tissue>
    </source>
</reference>
<dbReference type="Proteomes" id="UP000625711">
    <property type="component" value="Unassembled WGS sequence"/>
</dbReference>
<proteinExistence type="predicted"/>
<sequence>MGFSVSRGNERAPLNWIEPGRQYPINSSRALGRHRDGIYERRPTVLRAASGKSWPSSESPAGLRADSVRQWYADRTALRRRIADLRIDSRGRRPRRVLRPFDRTQDLVRNKLLRIAASTDVAARTRLQNINKPPPQPSSSCWHCCCC</sequence>
<dbReference type="AlphaFoldDB" id="A0A834M124"/>
<evidence type="ECO:0000313" key="2">
    <source>
        <dbReference type="Proteomes" id="UP000625711"/>
    </source>
</evidence>
<evidence type="ECO:0000313" key="1">
    <source>
        <dbReference type="EMBL" id="KAF7263130.1"/>
    </source>
</evidence>
<protein>
    <submittedName>
        <fullName evidence="1">Uncharacterized protein</fullName>
    </submittedName>
</protein>
<dbReference type="EMBL" id="JAACXV010023169">
    <property type="protein sequence ID" value="KAF7263130.1"/>
    <property type="molecule type" value="Genomic_DNA"/>
</dbReference>
<comment type="caution">
    <text evidence="1">The sequence shown here is derived from an EMBL/GenBank/DDBJ whole genome shotgun (WGS) entry which is preliminary data.</text>
</comment>
<organism evidence="1 2">
    <name type="scientific">Rhynchophorus ferrugineus</name>
    <name type="common">Red palm weevil</name>
    <name type="synonym">Curculio ferrugineus</name>
    <dbReference type="NCBI Taxonomy" id="354439"/>
    <lineage>
        <taxon>Eukaryota</taxon>
        <taxon>Metazoa</taxon>
        <taxon>Ecdysozoa</taxon>
        <taxon>Arthropoda</taxon>
        <taxon>Hexapoda</taxon>
        <taxon>Insecta</taxon>
        <taxon>Pterygota</taxon>
        <taxon>Neoptera</taxon>
        <taxon>Endopterygota</taxon>
        <taxon>Coleoptera</taxon>
        <taxon>Polyphaga</taxon>
        <taxon>Cucujiformia</taxon>
        <taxon>Curculionidae</taxon>
        <taxon>Dryophthorinae</taxon>
        <taxon>Rhynchophorus</taxon>
    </lineage>
</organism>